<evidence type="ECO:0000256" key="1">
    <source>
        <dbReference type="SAM" id="SignalP"/>
    </source>
</evidence>
<keyword evidence="3" id="KW-1185">Reference proteome</keyword>
<dbReference type="RefSeq" id="WP_184967625.1">
    <property type="nucleotide sequence ID" value="NZ_JACHIN010000009.1"/>
</dbReference>
<evidence type="ECO:0000313" key="3">
    <source>
        <dbReference type="Proteomes" id="UP000568380"/>
    </source>
</evidence>
<feature type="chain" id="PRO_5031228061" description="Lipoprotein" evidence="1">
    <location>
        <begin position="22"/>
        <end position="295"/>
    </location>
</feature>
<sequence length="295" mass="32119">MPKRSTLVATAATLALVAGCAAEPAPPAAPQAASSTKASDGAHRIQAIVGDCMKGKGFKYVPWVPPVKAGETTGDRAYLGDYAAMKEERAEKGFTVFYRYAHPDRKEEVLWSSEDSPNSAIVQDLSPAQLAAYEKQLTACKSRAIKEVTGKVVKDDDDRYAQENATIDKVLDRELNGDPKLVELAAEMGACLKGKGHSVADTRPSTLHTWGWRMFEDKVKTLAKNDDKPEDEEMAKHGQYVMPVISVADGKRYFGQEVKVALDDLECGKAFYAAYSPRNAEIQQRVAVEFGGGDQ</sequence>
<dbReference type="PROSITE" id="PS51257">
    <property type="entry name" value="PROKAR_LIPOPROTEIN"/>
    <property type="match status" value="1"/>
</dbReference>
<protein>
    <recommendedName>
        <fullName evidence="4">Lipoprotein</fullName>
    </recommendedName>
</protein>
<reference evidence="2 3" key="1">
    <citation type="submission" date="2020-08" db="EMBL/GenBank/DDBJ databases">
        <title>Genomic Encyclopedia of Type Strains, Phase IV (KMG-IV): sequencing the most valuable type-strain genomes for metagenomic binning, comparative biology and taxonomic classification.</title>
        <authorList>
            <person name="Goeker M."/>
        </authorList>
    </citation>
    <scope>NUCLEOTIDE SEQUENCE [LARGE SCALE GENOMIC DNA]</scope>
    <source>
        <strain evidence="2 3">DSM 45385</strain>
    </source>
</reference>
<comment type="caution">
    <text evidence="2">The sequence shown here is derived from an EMBL/GenBank/DDBJ whole genome shotgun (WGS) entry which is preliminary data.</text>
</comment>
<dbReference type="EMBL" id="JACHIN010000009">
    <property type="protein sequence ID" value="MBB5080824.1"/>
    <property type="molecule type" value="Genomic_DNA"/>
</dbReference>
<name>A0A7W8A873_9ACTN</name>
<proteinExistence type="predicted"/>
<organism evidence="2 3">
    <name type="scientific">Nonomuraea endophytica</name>
    <dbReference type="NCBI Taxonomy" id="714136"/>
    <lineage>
        <taxon>Bacteria</taxon>
        <taxon>Bacillati</taxon>
        <taxon>Actinomycetota</taxon>
        <taxon>Actinomycetes</taxon>
        <taxon>Streptosporangiales</taxon>
        <taxon>Streptosporangiaceae</taxon>
        <taxon>Nonomuraea</taxon>
    </lineage>
</organism>
<feature type="signal peptide" evidence="1">
    <location>
        <begin position="1"/>
        <end position="21"/>
    </location>
</feature>
<dbReference type="Proteomes" id="UP000568380">
    <property type="component" value="Unassembled WGS sequence"/>
</dbReference>
<gene>
    <name evidence="2" type="ORF">HNR40_006313</name>
</gene>
<keyword evidence="1" id="KW-0732">Signal</keyword>
<evidence type="ECO:0000313" key="2">
    <source>
        <dbReference type="EMBL" id="MBB5080824.1"/>
    </source>
</evidence>
<evidence type="ECO:0008006" key="4">
    <source>
        <dbReference type="Google" id="ProtNLM"/>
    </source>
</evidence>
<accession>A0A7W8A873</accession>
<dbReference type="AlphaFoldDB" id="A0A7W8A873"/>